<dbReference type="KEGG" id="paln:B0W48_19320"/>
<evidence type="ECO:0000256" key="5">
    <source>
        <dbReference type="ARBA" id="ARBA00023136"/>
    </source>
</evidence>
<dbReference type="PANTHER" id="PTHR36115">
    <property type="entry name" value="PROLINE-RICH ANTIGEN HOMOLOG-RELATED"/>
    <property type="match status" value="1"/>
</dbReference>
<reference evidence="8 9" key="1">
    <citation type="submission" date="2017-02" db="EMBL/GenBank/DDBJ databases">
        <title>Complete genome sequence of the cold-active Pseudoalteromonas aliena strain EH1 isolated from Arctic seawater.</title>
        <authorList>
            <person name="Kim E."/>
            <person name="Heo E."/>
            <person name="Kim H."/>
            <person name="Kim D."/>
        </authorList>
    </citation>
    <scope>NUCLEOTIDE SEQUENCE [LARGE SCALE GENOMIC DNA]</scope>
    <source>
        <strain evidence="8 9">EH1</strain>
    </source>
</reference>
<dbReference type="Proteomes" id="UP000188243">
    <property type="component" value="Chromosome"/>
</dbReference>
<keyword evidence="2" id="KW-1003">Cell membrane</keyword>
<protein>
    <submittedName>
        <fullName evidence="8">RDD family protein</fullName>
    </submittedName>
</protein>
<dbReference type="RefSeq" id="WP_077538409.1">
    <property type="nucleotide sequence ID" value="NZ_CP019628.1"/>
</dbReference>
<dbReference type="AlphaFoldDB" id="A0A1Q2H2Z2"/>
<dbReference type="GO" id="GO:0005886">
    <property type="term" value="C:plasma membrane"/>
    <property type="evidence" value="ECO:0007669"/>
    <property type="project" value="UniProtKB-SubCell"/>
</dbReference>
<evidence type="ECO:0000256" key="4">
    <source>
        <dbReference type="ARBA" id="ARBA00022989"/>
    </source>
</evidence>
<accession>A0A1Q2H2Z2</accession>
<proteinExistence type="predicted"/>
<feature type="transmembrane region" description="Helical" evidence="6">
    <location>
        <begin position="43"/>
        <end position="73"/>
    </location>
</feature>
<gene>
    <name evidence="8" type="ORF">B0W48_19320</name>
</gene>
<name>A0A1Q2H2Z2_9GAMM</name>
<keyword evidence="5 6" id="KW-0472">Membrane</keyword>
<evidence type="ECO:0000313" key="9">
    <source>
        <dbReference type="Proteomes" id="UP000188243"/>
    </source>
</evidence>
<dbReference type="Pfam" id="PF06271">
    <property type="entry name" value="RDD"/>
    <property type="match status" value="1"/>
</dbReference>
<evidence type="ECO:0000259" key="7">
    <source>
        <dbReference type="Pfam" id="PF06271"/>
    </source>
</evidence>
<evidence type="ECO:0000256" key="3">
    <source>
        <dbReference type="ARBA" id="ARBA00022692"/>
    </source>
</evidence>
<feature type="transmembrane region" description="Helical" evidence="6">
    <location>
        <begin position="94"/>
        <end position="115"/>
    </location>
</feature>
<dbReference type="EMBL" id="CP019628">
    <property type="protein sequence ID" value="AQQ01734.1"/>
    <property type="molecule type" value="Genomic_DNA"/>
</dbReference>
<evidence type="ECO:0000256" key="2">
    <source>
        <dbReference type="ARBA" id="ARBA00022475"/>
    </source>
</evidence>
<keyword evidence="3 6" id="KW-0812">Transmembrane</keyword>
<evidence type="ECO:0000256" key="6">
    <source>
        <dbReference type="SAM" id="Phobius"/>
    </source>
</evidence>
<evidence type="ECO:0000256" key="1">
    <source>
        <dbReference type="ARBA" id="ARBA00004651"/>
    </source>
</evidence>
<dbReference type="InterPro" id="IPR051791">
    <property type="entry name" value="Pra-immunoreactive"/>
</dbReference>
<dbReference type="InterPro" id="IPR010432">
    <property type="entry name" value="RDD"/>
</dbReference>
<comment type="subcellular location">
    <subcellularLocation>
        <location evidence="1">Cell membrane</location>
        <topology evidence="1">Multi-pass membrane protein</topology>
    </subcellularLocation>
</comment>
<dbReference type="PANTHER" id="PTHR36115:SF6">
    <property type="entry name" value="PROLINE-RICH ANTIGEN HOMOLOG"/>
    <property type="match status" value="1"/>
</dbReference>
<sequence length="367" mass="40257">MKAKEIEQLQLSSSETREVITPYAFKIDQTLLGLPLATPTRRAFAIIIDVALIFLAAKLSAALIAFVAAMAFYKGTAQQYLPKMSSFWRRTLKIFAAGFLFVSSLTVLSIAIDFFEDDNAIQGVKIKKAEQKDQLSSDDKSIIGTYLAQTADDKNCDDACQSVARANLVGQLPELAEIDDAGSIQVTRALLHLMVIADDEPIAADDFKNNDLEQESVSDELIAERNIIEKVEKEKTLNEKNKSEETKPAASILQWGKGIIEDLGLGFGWAAVYFTLFSLLWRGQTPGKKACNIRVVALNGEPLGLLDCFGRYGGYGAGFATGLLGFLQIYWDPNRQAIQDKISATVVIKGDLNQEVNTQTVVEATKD</sequence>
<feature type="domain" description="RDD" evidence="7">
    <location>
        <begin position="263"/>
        <end position="343"/>
    </location>
</feature>
<keyword evidence="4 6" id="KW-1133">Transmembrane helix</keyword>
<organism evidence="8 9">
    <name type="scientific">Pseudoalteromonas aliena</name>
    <dbReference type="NCBI Taxonomy" id="247523"/>
    <lineage>
        <taxon>Bacteria</taxon>
        <taxon>Pseudomonadati</taxon>
        <taxon>Pseudomonadota</taxon>
        <taxon>Gammaproteobacteria</taxon>
        <taxon>Alteromonadales</taxon>
        <taxon>Pseudoalteromonadaceae</taxon>
        <taxon>Pseudoalteromonas</taxon>
    </lineage>
</organism>
<evidence type="ECO:0000313" key="8">
    <source>
        <dbReference type="EMBL" id="AQQ01734.1"/>
    </source>
</evidence>
<dbReference type="STRING" id="247523.B0W48_19320"/>